<feature type="compositionally biased region" description="Polar residues" evidence="1">
    <location>
        <begin position="287"/>
        <end position="302"/>
    </location>
</feature>
<feature type="region of interest" description="Disordered" evidence="1">
    <location>
        <begin position="420"/>
        <end position="493"/>
    </location>
</feature>
<comment type="caution">
    <text evidence="2">The sequence shown here is derived from an EMBL/GenBank/DDBJ whole genome shotgun (WGS) entry which is preliminary data.</text>
</comment>
<feature type="compositionally biased region" description="Basic and acidic residues" evidence="1">
    <location>
        <begin position="36"/>
        <end position="45"/>
    </location>
</feature>
<dbReference type="AlphaFoldDB" id="A0ABD3MZW6"/>
<evidence type="ECO:0000313" key="3">
    <source>
        <dbReference type="Proteomes" id="UP001530293"/>
    </source>
</evidence>
<feature type="compositionally biased region" description="Polar residues" evidence="1">
    <location>
        <begin position="433"/>
        <end position="465"/>
    </location>
</feature>
<gene>
    <name evidence="2" type="ORF">ACHAWU_008814</name>
</gene>
<name>A0ABD3MZW6_9STRA</name>
<feature type="compositionally biased region" description="Polar residues" evidence="1">
    <location>
        <begin position="309"/>
        <end position="319"/>
    </location>
</feature>
<sequence length="671" mass="75756">MKTTRRKLSNAKNSTKTRVLHLAKANARAVKSAASEGRDDYESPRKKPWSIFERKTNRKSKTPVRRGNLNKTAKDQVKQVRFDFVERDASSSDSDDFISYYDYDDSTFDPEVETEAGCEGCALEMLYQPGNLPAIYKGDRSDTVESITASQRAAYPESMVHDADILDEFLDTWDAKDSECERAKVGVSNSLALLWKSYKYIVGVCASMNFDWCFPDNVNFEPKRAPTKVPETHHLEGRDEIEYAYDDLRVPAIPSLESLMGAVDDALFPVDTQTKGEQEETGKRRSTTSNEGVTTTNVQNMIGSKYKTDSSTNRDQSAKSNPFRIMEQVKDKVSAEKIIDKLSLAKGNAGKVSKDDEPGASKMRNIFKNATANHLLLGGAPKIGNYSIEPSERVPKTVFSSDVGHSVNSRWRDAVADTVETMPRSNTQKEQDMYQSGYNQRQQKIAPSYQSSGHFTPVSSVSHSPQGVGPQYNYDQGQLSPYGDNPMSNPTHDHYSRNMNSAVDLWQGPVVTPHMDMFTRKQQNQHPPVPVTSRLPSVVPTINSNLSEISGNEKRDRYAGTEQQQTMAEQYDPMSGVPGHQQLGYPRTMMENINAYHMMHQVQQHHPQPHLHVQYDQFGGIIGQQQYQQMQIQQQQYHQMQLHSPTPMESINAYHMMHQGQQQHPQSRLHS</sequence>
<feature type="compositionally biased region" description="Basic and acidic residues" evidence="1">
    <location>
        <begin position="274"/>
        <end position="283"/>
    </location>
</feature>
<dbReference type="Proteomes" id="UP001530293">
    <property type="component" value="Unassembled WGS sequence"/>
</dbReference>
<keyword evidence="3" id="KW-1185">Reference proteome</keyword>
<protein>
    <submittedName>
        <fullName evidence="2">Uncharacterized protein</fullName>
    </submittedName>
</protein>
<dbReference type="EMBL" id="JALLBG020000055">
    <property type="protein sequence ID" value="KAL3769405.1"/>
    <property type="molecule type" value="Genomic_DNA"/>
</dbReference>
<feature type="region of interest" description="Disordered" evidence="1">
    <location>
        <begin position="25"/>
        <end position="70"/>
    </location>
</feature>
<evidence type="ECO:0000256" key="1">
    <source>
        <dbReference type="SAM" id="MobiDB-lite"/>
    </source>
</evidence>
<accession>A0ABD3MZW6</accession>
<reference evidence="2 3" key="1">
    <citation type="submission" date="2024-10" db="EMBL/GenBank/DDBJ databases">
        <title>Updated reference genomes for cyclostephanoid diatoms.</title>
        <authorList>
            <person name="Roberts W.R."/>
            <person name="Alverson A.J."/>
        </authorList>
    </citation>
    <scope>NUCLEOTIDE SEQUENCE [LARGE SCALE GENOMIC DNA]</scope>
    <source>
        <strain evidence="2 3">AJA232-27</strain>
    </source>
</reference>
<feature type="compositionally biased region" description="Low complexity" evidence="1">
    <location>
        <begin position="25"/>
        <end position="35"/>
    </location>
</feature>
<organism evidence="2 3">
    <name type="scientific">Discostella pseudostelligera</name>
    <dbReference type="NCBI Taxonomy" id="259834"/>
    <lineage>
        <taxon>Eukaryota</taxon>
        <taxon>Sar</taxon>
        <taxon>Stramenopiles</taxon>
        <taxon>Ochrophyta</taxon>
        <taxon>Bacillariophyta</taxon>
        <taxon>Coscinodiscophyceae</taxon>
        <taxon>Thalassiosirophycidae</taxon>
        <taxon>Stephanodiscales</taxon>
        <taxon>Stephanodiscaceae</taxon>
        <taxon>Discostella</taxon>
    </lineage>
</organism>
<proteinExistence type="predicted"/>
<evidence type="ECO:0000313" key="2">
    <source>
        <dbReference type="EMBL" id="KAL3769405.1"/>
    </source>
</evidence>
<feature type="region of interest" description="Disordered" evidence="1">
    <location>
        <begin position="273"/>
        <end position="319"/>
    </location>
</feature>